<dbReference type="AlphaFoldDB" id="A0A5C2RVD8"/>
<feature type="transmembrane region" description="Helical" evidence="2">
    <location>
        <begin position="229"/>
        <end position="250"/>
    </location>
</feature>
<feature type="region of interest" description="Disordered" evidence="1">
    <location>
        <begin position="328"/>
        <end position="368"/>
    </location>
</feature>
<evidence type="ECO:0000256" key="2">
    <source>
        <dbReference type="SAM" id="Phobius"/>
    </source>
</evidence>
<keyword evidence="2" id="KW-0472">Membrane</keyword>
<accession>A0A5C2RVD8</accession>
<reference evidence="4" key="1">
    <citation type="journal article" date="2018" name="Genome Biol. Evol.">
        <title>Genomics and development of Lentinus tigrinus, a white-rot wood-decaying mushroom with dimorphic fruiting bodies.</title>
        <authorList>
            <person name="Wu B."/>
            <person name="Xu Z."/>
            <person name="Knudson A."/>
            <person name="Carlson A."/>
            <person name="Chen N."/>
            <person name="Kovaka S."/>
            <person name="LaButti K."/>
            <person name="Lipzen A."/>
            <person name="Pennachio C."/>
            <person name="Riley R."/>
            <person name="Schakwitz W."/>
            <person name="Umezawa K."/>
            <person name="Ohm R.A."/>
            <person name="Grigoriev I.V."/>
            <person name="Nagy L.G."/>
            <person name="Gibbons J."/>
            <person name="Hibbett D."/>
        </authorList>
    </citation>
    <scope>NUCLEOTIDE SEQUENCE [LARGE SCALE GENOMIC DNA]</scope>
    <source>
        <strain evidence="4">ALCF2SS1-6</strain>
    </source>
</reference>
<dbReference type="EMBL" id="ML122294">
    <property type="protein sequence ID" value="RPD55572.1"/>
    <property type="molecule type" value="Genomic_DNA"/>
</dbReference>
<feature type="compositionally biased region" description="Low complexity" evidence="1">
    <location>
        <begin position="341"/>
        <end position="354"/>
    </location>
</feature>
<dbReference type="OrthoDB" id="2740975at2759"/>
<protein>
    <recommendedName>
        <fullName evidence="3">DUF6533 domain-containing protein</fullName>
    </recommendedName>
</protein>
<keyword evidence="2" id="KW-1133">Transmembrane helix</keyword>
<evidence type="ECO:0000313" key="4">
    <source>
        <dbReference type="EMBL" id="RPD55572.1"/>
    </source>
</evidence>
<feature type="domain" description="DUF6533" evidence="3">
    <location>
        <begin position="20"/>
        <end position="64"/>
    </location>
</feature>
<dbReference type="Pfam" id="PF20151">
    <property type="entry name" value="DUF6533"/>
    <property type="match status" value="1"/>
</dbReference>
<evidence type="ECO:0000313" key="5">
    <source>
        <dbReference type="Proteomes" id="UP000313359"/>
    </source>
</evidence>
<dbReference type="InterPro" id="IPR045340">
    <property type="entry name" value="DUF6533"/>
</dbReference>
<feature type="transmembrane region" description="Helical" evidence="2">
    <location>
        <begin position="187"/>
        <end position="208"/>
    </location>
</feature>
<dbReference type="Proteomes" id="UP000313359">
    <property type="component" value="Unassembled WGS sequence"/>
</dbReference>
<name>A0A5C2RVD8_9APHY</name>
<gene>
    <name evidence="4" type="ORF">L227DRAFT_615210</name>
</gene>
<proteinExistence type="predicted"/>
<evidence type="ECO:0000259" key="3">
    <source>
        <dbReference type="Pfam" id="PF20151"/>
    </source>
</evidence>
<keyword evidence="5" id="KW-1185">Reference proteome</keyword>
<evidence type="ECO:0000256" key="1">
    <source>
        <dbReference type="SAM" id="MobiDB-lite"/>
    </source>
</evidence>
<keyword evidence="2" id="KW-0812">Transmembrane</keyword>
<organism evidence="4 5">
    <name type="scientific">Lentinus tigrinus ALCF2SS1-6</name>
    <dbReference type="NCBI Taxonomy" id="1328759"/>
    <lineage>
        <taxon>Eukaryota</taxon>
        <taxon>Fungi</taxon>
        <taxon>Dikarya</taxon>
        <taxon>Basidiomycota</taxon>
        <taxon>Agaricomycotina</taxon>
        <taxon>Agaricomycetes</taxon>
        <taxon>Polyporales</taxon>
        <taxon>Polyporaceae</taxon>
        <taxon>Lentinus</taxon>
    </lineage>
</organism>
<sequence>MSLQSAGVAALRSSLQTSRYIEIAASVSLLYDSALTFKREVALFWSGKVTGAPVLFFTIKYTAICQTILDLITYLPSTTAKVWVRTIRLPRTYVLRIHSCNGLVKTYTALSYARYLPLAVFSAMRAYGLTQHPLGAGVIFALSLAPMAVNFAQYAQGLSGTIPPQVGQCVVSLTTTPVEAIICALPIVSRAGIVAADFLLAVITWRTLARGQTRLPLPCHRLRSLADVMLWNGLLYFVVLFALNVVHLSLSLDQILGNGAPGSVTQFTDPMTTILVARFLLDLQEAGRRDVRLDAASDDPLHFSHSTGASLSFARVVGSVGATIAPGTSQDGYSVADSECPGTPGREPGTPGNGFELGVRSDVTGKDR</sequence>